<feature type="transmembrane region" description="Helical" evidence="1">
    <location>
        <begin position="243"/>
        <end position="264"/>
    </location>
</feature>
<protein>
    <submittedName>
        <fullName evidence="2">Drug/metabolite transporter (DMT)-like permease</fullName>
    </submittedName>
</protein>
<dbReference type="PANTHER" id="PTHR40761">
    <property type="entry name" value="CONSERVED INTEGRAL MEMBRANE ALANINE VALINE AND LEUCINE RICH PROTEIN-RELATED"/>
    <property type="match status" value="1"/>
</dbReference>
<accession>A0A940PMJ8</accession>
<gene>
    <name evidence="2" type="ORF">JOF28_001130</name>
</gene>
<keyword evidence="3" id="KW-1185">Reference proteome</keyword>
<feature type="transmembrane region" description="Helical" evidence="1">
    <location>
        <begin position="57"/>
        <end position="78"/>
    </location>
</feature>
<feature type="transmembrane region" description="Helical" evidence="1">
    <location>
        <begin position="144"/>
        <end position="163"/>
    </location>
</feature>
<keyword evidence="1" id="KW-0472">Membrane</keyword>
<evidence type="ECO:0000256" key="1">
    <source>
        <dbReference type="SAM" id="Phobius"/>
    </source>
</evidence>
<sequence length="313" mass="32137">MSEMASAPVLGIGLAIASATALAIGNMLQAKGVHEIEDAASNGANGSKFVNLVRNHIWLLGAVLLGISILFQMGSLAFAPLMVVQPLGVVALVITVLATSLISKRTPTVRVVRSIVICVVGVAGFVTVAAMVTTQHPITNTQLVAVLAVLGGVLLATGIILALGRHRRSVPLLWVLLGGVYSAFVATLGKTVILRVQAVLKSHEFHLNTANILTLGCLIGIAVAGLLSIYFVQRAHIGNRPEVVVAGLTVIDPAIAVVLSITILGEASGAPVWAVIVFIVAGATAIGGVFALSNAEGVTTDPAQDRPLTQDLS</sequence>
<keyword evidence="1" id="KW-1133">Transmembrane helix</keyword>
<feature type="transmembrane region" description="Helical" evidence="1">
    <location>
        <begin position="170"/>
        <end position="189"/>
    </location>
</feature>
<feature type="transmembrane region" description="Helical" evidence="1">
    <location>
        <begin position="84"/>
        <end position="102"/>
    </location>
</feature>
<dbReference type="EMBL" id="JAFIDA010000001">
    <property type="protein sequence ID" value="MBP1325898.1"/>
    <property type="molecule type" value="Genomic_DNA"/>
</dbReference>
<feature type="transmembrane region" description="Helical" evidence="1">
    <location>
        <begin position="270"/>
        <end position="292"/>
    </location>
</feature>
<proteinExistence type="predicted"/>
<reference evidence="2" key="1">
    <citation type="submission" date="2021-02" db="EMBL/GenBank/DDBJ databases">
        <title>Sequencing the genomes of 1000 actinobacteria strains.</title>
        <authorList>
            <person name="Klenk H.-P."/>
        </authorList>
    </citation>
    <scope>NUCLEOTIDE SEQUENCE</scope>
    <source>
        <strain evidence="2">DSM 22850</strain>
    </source>
</reference>
<keyword evidence="1" id="KW-0812">Transmembrane</keyword>
<dbReference type="Proteomes" id="UP000675163">
    <property type="component" value="Unassembled WGS sequence"/>
</dbReference>
<dbReference type="PANTHER" id="PTHR40761:SF1">
    <property type="entry name" value="CONSERVED INTEGRAL MEMBRANE ALANINE VALINE AND LEUCINE RICH PROTEIN-RELATED"/>
    <property type="match status" value="1"/>
</dbReference>
<feature type="transmembrane region" description="Helical" evidence="1">
    <location>
        <begin position="114"/>
        <end position="132"/>
    </location>
</feature>
<name>A0A940PMJ8_9MICO</name>
<evidence type="ECO:0000313" key="3">
    <source>
        <dbReference type="Proteomes" id="UP000675163"/>
    </source>
</evidence>
<evidence type="ECO:0000313" key="2">
    <source>
        <dbReference type="EMBL" id="MBP1325898.1"/>
    </source>
</evidence>
<dbReference type="RefSeq" id="WP_209704889.1">
    <property type="nucleotide sequence ID" value="NZ_JAFIDA010000001.1"/>
</dbReference>
<dbReference type="AlphaFoldDB" id="A0A940PMJ8"/>
<organism evidence="2 3">
    <name type="scientific">Leucobacter exalbidus</name>
    <dbReference type="NCBI Taxonomy" id="662960"/>
    <lineage>
        <taxon>Bacteria</taxon>
        <taxon>Bacillati</taxon>
        <taxon>Actinomycetota</taxon>
        <taxon>Actinomycetes</taxon>
        <taxon>Micrococcales</taxon>
        <taxon>Microbacteriaceae</taxon>
        <taxon>Leucobacter</taxon>
    </lineage>
</organism>
<feature type="transmembrane region" description="Helical" evidence="1">
    <location>
        <begin position="6"/>
        <end position="24"/>
    </location>
</feature>
<feature type="transmembrane region" description="Helical" evidence="1">
    <location>
        <begin position="209"/>
        <end position="231"/>
    </location>
</feature>
<comment type="caution">
    <text evidence="2">The sequence shown here is derived from an EMBL/GenBank/DDBJ whole genome shotgun (WGS) entry which is preliminary data.</text>
</comment>